<dbReference type="EMBL" id="CP046147">
    <property type="protein sequence ID" value="WFG39736.1"/>
    <property type="molecule type" value="Genomic_DNA"/>
</dbReference>
<dbReference type="Proteomes" id="UP001321249">
    <property type="component" value="Unassembled WGS sequence"/>
</dbReference>
<evidence type="ECO:0000313" key="7">
    <source>
        <dbReference type="Proteomes" id="UP001219901"/>
    </source>
</evidence>
<sequence length="335" mass="35156">MTDKPLLAVTIGDPSGIGPEVVAKALQDRSMYDIMRPVLVGTVNVVQNALAAIKSSDKVVGVDSAADAKCEPGIIEVISPADWEGTEFPVGKHDAGSGSASHLWVEEAAKMCMAGDVEGMVTAPVNKESWNMGGSKDTGHMEVFKRLSGSSYVATMLVSGPMRCMHLSTHKSLGEAVKYVTTENIMTATRLTEKMFNEWGFDNPRIAIAALNPHASDNGLIGSEEADEIAPAVKQAIAEGIDASGPHPADTVFNSASSGKYDVVVVMYHDQGHIPIKVYGVEESVTVNLGLPFLRTSVDHGTAFDIAGTGIASEVSMIEALKLGASLASKKGLSA</sequence>
<reference evidence="7 8" key="1">
    <citation type="submission" date="2019-11" db="EMBL/GenBank/DDBJ databases">
        <authorList>
            <person name="Cho J.-C."/>
        </authorList>
    </citation>
    <scope>NUCLEOTIDE SEQUENCE [LARGE SCALE GENOMIC DNA]</scope>
    <source>
        <strain evidence="6 7">JH1073</strain>
        <strain evidence="5 8">JH702</strain>
    </source>
</reference>
<dbReference type="GO" id="GO:0050570">
    <property type="term" value="F:4-hydroxythreonine-4-phosphate dehydrogenase activity"/>
    <property type="evidence" value="ECO:0007669"/>
    <property type="project" value="UniProtKB-EC"/>
</dbReference>
<dbReference type="AlphaFoldDB" id="A0AAJ5ZJ71"/>
<dbReference type="EMBL" id="WMBE01000001">
    <property type="protein sequence ID" value="MDG0865510.1"/>
    <property type="molecule type" value="Genomic_DNA"/>
</dbReference>
<keyword evidence="2" id="KW-0479">Metal-binding</keyword>
<reference evidence="7" key="3">
    <citation type="submission" date="2023-06" db="EMBL/GenBank/DDBJ databases">
        <title>Pangenomics reveal diversification of enzyme families and niche specialization in globally abundant SAR202 bacteria.</title>
        <authorList>
            <person name="Saw J.H.W."/>
        </authorList>
    </citation>
    <scope>NUCLEOTIDE SEQUENCE [LARGE SCALE GENOMIC DNA]</scope>
    <source>
        <strain evidence="7">JH1073</strain>
    </source>
</reference>
<evidence type="ECO:0000313" key="5">
    <source>
        <dbReference type="EMBL" id="MDG0865510.1"/>
    </source>
</evidence>
<keyword evidence="4" id="KW-0520">NAD</keyword>
<evidence type="ECO:0000313" key="6">
    <source>
        <dbReference type="EMBL" id="WFG39736.1"/>
    </source>
</evidence>
<name>A0AAJ5ZJ71_9CHLR</name>
<dbReference type="GO" id="GO:0046872">
    <property type="term" value="F:metal ion binding"/>
    <property type="evidence" value="ECO:0007669"/>
    <property type="project" value="UniProtKB-KW"/>
</dbReference>
<comment type="similarity">
    <text evidence="1">Belongs to the PdxA family. PdxA2 subfamily.</text>
</comment>
<dbReference type="Gene3D" id="3.40.718.10">
    <property type="entry name" value="Isopropylmalate Dehydrogenase"/>
    <property type="match status" value="1"/>
</dbReference>
<evidence type="ECO:0000256" key="4">
    <source>
        <dbReference type="ARBA" id="ARBA00023027"/>
    </source>
</evidence>
<evidence type="ECO:0000256" key="1">
    <source>
        <dbReference type="ARBA" id="ARBA00009464"/>
    </source>
</evidence>
<dbReference type="GO" id="GO:0051287">
    <property type="term" value="F:NAD binding"/>
    <property type="evidence" value="ECO:0007669"/>
    <property type="project" value="InterPro"/>
</dbReference>
<accession>A0AAJ5ZJ71</accession>
<evidence type="ECO:0000313" key="8">
    <source>
        <dbReference type="Proteomes" id="UP001321249"/>
    </source>
</evidence>
<gene>
    <name evidence="6" type="primary">pdxA</name>
    <name evidence="5" type="ORF">GKO46_00280</name>
    <name evidence="6" type="ORF">GKO48_08940</name>
</gene>
<proteinExistence type="inferred from homology"/>
<dbReference type="InterPro" id="IPR005255">
    <property type="entry name" value="PdxA_fam"/>
</dbReference>
<dbReference type="Pfam" id="PF04166">
    <property type="entry name" value="PdxA"/>
    <property type="match status" value="1"/>
</dbReference>
<dbReference type="RefSeq" id="WP_342823745.1">
    <property type="nucleotide sequence ID" value="NZ_CP046146.1"/>
</dbReference>
<dbReference type="Proteomes" id="UP001219901">
    <property type="component" value="Chromosome"/>
</dbReference>
<organism evidence="6 7">
    <name type="scientific">Candidatus Lucifugimonas marina</name>
    <dbReference type="NCBI Taxonomy" id="3038979"/>
    <lineage>
        <taxon>Bacteria</taxon>
        <taxon>Bacillati</taxon>
        <taxon>Chloroflexota</taxon>
        <taxon>Dehalococcoidia</taxon>
        <taxon>SAR202 cluster</taxon>
        <taxon>Candidatus Lucifugimonadales</taxon>
        <taxon>Candidatus Lucifugimonadaceae</taxon>
        <taxon>Candidatus Lucifugimonas</taxon>
    </lineage>
</organism>
<dbReference type="PANTHER" id="PTHR30004">
    <property type="entry name" value="4-HYDROXYTHREONINE-4-PHOSPHATE DEHYDROGENASE"/>
    <property type="match status" value="1"/>
</dbReference>
<dbReference type="EC" id="1.1.1.262" evidence="6"/>
<reference evidence="6" key="2">
    <citation type="journal article" date="2023" name="Nat. Commun.">
        <title>Cultivation of marine bacteria of the SAR202 clade.</title>
        <authorList>
            <person name="Lim Y."/>
            <person name="Seo J.H."/>
            <person name="Giovannoni S.J."/>
            <person name="Kang I."/>
            <person name="Cho J.C."/>
        </authorList>
    </citation>
    <scope>NUCLEOTIDE SEQUENCE</scope>
    <source>
        <strain evidence="6">JH1073</strain>
    </source>
</reference>
<protein>
    <submittedName>
        <fullName evidence="6">4-hydroxythreonine-4-phosphate dehydrogenase PdxA</fullName>
        <ecNumber evidence="6">1.1.1.262</ecNumber>
    </submittedName>
</protein>
<keyword evidence="7" id="KW-1185">Reference proteome</keyword>
<keyword evidence="3 6" id="KW-0560">Oxidoreductase</keyword>
<dbReference type="SUPFAM" id="SSF53659">
    <property type="entry name" value="Isocitrate/Isopropylmalate dehydrogenase-like"/>
    <property type="match status" value="1"/>
</dbReference>
<dbReference type="NCBIfam" id="TIGR00557">
    <property type="entry name" value="pdxA"/>
    <property type="match status" value="1"/>
</dbReference>
<evidence type="ECO:0000256" key="3">
    <source>
        <dbReference type="ARBA" id="ARBA00023002"/>
    </source>
</evidence>
<dbReference type="PANTHER" id="PTHR30004:SF6">
    <property type="entry name" value="D-THREONATE 4-PHOSPHATE DEHYDROGENASE"/>
    <property type="match status" value="1"/>
</dbReference>
<evidence type="ECO:0000256" key="2">
    <source>
        <dbReference type="ARBA" id="ARBA00022723"/>
    </source>
</evidence>